<keyword evidence="2" id="KW-1185">Reference proteome</keyword>
<comment type="caution">
    <text evidence="1">The sequence shown here is derived from an EMBL/GenBank/DDBJ whole genome shotgun (WGS) entry which is preliminary data.</text>
</comment>
<sequence>MTPLVFITLAVVSLWCADAATVDKGDGGYENVVVAIGKDVVYHKDIIVNLKALFRKASAFLLEATKGKFYFKSVMISVPMSWPKKSGRKEVWEDPFDKADVQVVSGLTEPGTLNPGRSFPEDFNPVRLPAEFLRDLNTTSTKKFGKPEYHLIHHWANHRYGVFSEHATTPDKEVYCSHGKRQATRCSEEIGVNMTEIPGAHCPKDDACMGEEDECNVTFFQANPQAKASIMFLPYINGIRHKWKQGLNLVRRISHRLGGAGEKTARKLVTATLVSKVTYAARFYKLTKGHKNQFKTMLNDARRAILGLPRNTKKEELHKCVYLPEIEDLLVQQEDAQMARLHHTEEGRAIAEFMDITLPELPPLPQARPPWEMVCITHGTKPIPRRMHPEKNKERRQEFVKQHIAEIKTVKSDANNTIAYVDGAVGPRGWTAAAVFYQGSGDQPFDVIAGSGRDAMNTPDLVEERAILMALVNYEGIPNKRRNLIVYTDSQEAVKNLTKHKATSSPTIDLIFQTALRLLRYQGTRISIRWIPGHEEIPGNMVAHAAAQHEMRISSLPSRLAPNCDDTPQQAQKHEEEPYDPMEELRRARRARKKPLQETWEPEVYPIPDKVFKRREMVLLRRIRTGGAVTPRLQYHITLSQLRKTQPYAVPPDPRCQRCKDPEALPNLEHALDSPRTEAIEKLPADHRPQRLTDWAYPVGDSQRRTEVLRSLLDYVSKGELASSL</sequence>
<organism evidence="1 2">
    <name type="scientific">Ixodes persulcatus</name>
    <name type="common">Taiga tick</name>
    <dbReference type="NCBI Taxonomy" id="34615"/>
    <lineage>
        <taxon>Eukaryota</taxon>
        <taxon>Metazoa</taxon>
        <taxon>Ecdysozoa</taxon>
        <taxon>Arthropoda</taxon>
        <taxon>Chelicerata</taxon>
        <taxon>Arachnida</taxon>
        <taxon>Acari</taxon>
        <taxon>Parasitiformes</taxon>
        <taxon>Ixodida</taxon>
        <taxon>Ixodoidea</taxon>
        <taxon>Ixodidae</taxon>
        <taxon>Ixodinae</taxon>
        <taxon>Ixodes</taxon>
    </lineage>
</organism>
<dbReference type="Proteomes" id="UP000805193">
    <property type="component" value="Unassembled WGS sequence"/>
</dbReference>
<gene>
    <name evidence="1" type="ORF">HPB47_001006</name>
</gene>
<reference evidence="1 2" key="1">
    <citation type="journal article" date="2020" name="Cell">
        <title>Large-Scale Comparative Analyses of Tick Genomes Elucidate Their Genetic Diversity and Vector Capacities.</title>
        <authorList>
            <consortium name="Tick Genome and Microbiome Consortium (TIGMIC)"/>
            <person name="Jia N."/>
            <person name="Wang J."/>
            <person name="Shi W."/>
            <person name="Du L."/>
            <person name="Sun Y."/>
            <person name="Zhan W."/>
            <person name="Jiang J.F."/>
            <person name="Wang Q."/>
            <person name="Zhang B."/>
            <person name="Ji P."/>
            <person name="Bell-Sakyi L."/>
            <person name="Cui X.M."/>
            <person name="Yuan T.T."/>
            <person name="Jiang B.G."/>
            <person name="Yang W.F."/>
            <person name="Lam T.T."/>
            <person name="Chang Q.C."/>
            <person name="Ding S.J."/>
            <person name="Wang X.J."/>
            <person name="Zhu J.G."/>
            <person name="Ruan X.D."/>
            <person name="Zhao L."/>
            <person name="Wei J.T."/>
            <person name="Ye R.Z."/>
            <person name="Que T.C."/>
            <person name="Du C.H."/>
            <person name="Zhou Y.H."/>
            <person name="Cheng J.X."/>
            <person name="Dai P.F."/>
            <person name="Guo W.B."/>
            <person name="Han X.H."/>
            <person name="Huang E.J."/>
            <person name="Li L.F."/>
            <person name="Wei W."/>
            <person name="Gao Y.C."/>
            <person name="Liu J.Z."/>
            <person name="Shao H.Z."/>
            <person name="Wang X."/>
            <person name="Wang C.C."/>
            <person name="Yang T.C."/>
            <person name="Huo Q.B."/>
            <person name="Li W."/>
            <person name="Chen H.Y."/>
            <person name="Chen S.E."/>
            <person name="Zhou L.G."/>
            <person name="Ni X.B."/>
            <person name="Tian J.H."/>
            <person name="Sheng Y."/>
            <person name="Liu T."/>
            <person name="Pan Y.S."/>
            <person name="Xia L.Y."/>
            <person name="Li J."/>
            <person name="Zhao F."/>
            <person name="Cao W.C."/>
        </authorList>
    </citation>
    <scope>NUCLEOTIDE SEQUENCE [LARGE SCALE GENOMIC DNA]</scope>
    <source>
        <strain evidence="1">Iper-2018</strain>
    </source>
</reference>
<name>A0AC60PQ98_IXOPE</name>
<accession>A0AC60PQ98</accession>
<proteinExistence type="predicted"/>
<evidence type="ECO:0000313" key="1">
    <source>
        <dbReference type="EMBL" id="KAG0423201.1"/>
    </source>
</evidence>
<dbReference type="EMBL" id="JABSTQ010010131">
    <property type="protein sequence ID" value="KAG0423201.1"/>
    <property type="molecule type" value="Genomic_DNA"/>
</dbReference>
<evidence type="ECO:0000313" key="2">
    <source>
        <dbReference type="Proteomes" id="UP000805193"/>
    </source>
</evidence>
<protein>
    <submittedName>
        <fullName evidence="1">Uncharacterized protein</fullName>
    </submittedName>
</protein>